<reference evidence="1" key="1">
    <citation type="submission" date="2023-04" db="EMBL/GenBank/DDBJ databases">
        <authorList>
            <person name="Vijverberg K."/>
            <person name="Xiong W."/>
            <person name="Schranz E."/>
        </authorList>
    </citation>
    <scope>NUCLEOTIDE SEQUENCE</scope>
</reference>
<dbReference type="EMBL" id="OX465084">
    <property type="protein sequence ID" value="CAI9296816.1"/>
    <property type="molecule type" value="Genomic_DNA"/>
</dbReference>
<accession>A0AA36EHG8</accession>
<protein>
    <submittedName>
        <fullName evidence="1">Uncharacterized protein</fullName>
    </submittedName>
</protein>
<keyword evidence="2" id="KW-1185">Reference proteome</keyword>
<proteinExistence type="predicted"/>
<gene>
    <name evidence="1" type="ORF">LSALG_LOCUS35662</name>
</gene>
<evidence type="ECO:0000313" key="2">
    <source>
        <dbReference type="Proteomes" id="UP001177003"/>
    </source>
</evidence>
<dbReference type="Proteomes" id="UP001177003">
    <property type="component" value="Chromosome 8"/>
</dbReference>
<sequence>MIPLSTLFSKFVNTVPTKDDFPIIARMQKCTEQPYMVESSYAEEENDEENVNNDDDVDNVPQAEIAPPTLTPITIDALHQGYQEASNSNFQNFVLSQLYFIMEITRSMDKSLTKVERRLTTFERDVATMKQYMDLGVDDDAMIVVAIISIVDADATTDYQPILESGDQLETKYYEGFLDLDFMPLADVVVVPLKTIYIDSYIKRGSSQETKMEVPQGDNTNIDFDDGVQLNPRKSKASFSGGSLNTNVGSSSKVDLHNRIDRNKFGDVLTRRTKLDPIIKVRCTKPKNESLNLYLVRKKVNFEYAKVAFARQLVKIRYIEWMKILEINDKYKGIHDQEVKLEIHQLLNKVKKLNIVPSVGPLASSSRSASPGRTVTPYQSKNTTFILPYRTR</sequence>
<name>A0AA36EHG8_LACSI</name>
<evidence type="ECO:0000313" key="1">
    <source>
        <dbReference type="EMBL" id="CAI9296816.1"/>
    </source>
</evidence>
<dbReference type="AlphaFoldDB" id="A0AA36EHG8"/>
<organism evidence="1 2">
    <name type="scientific">Lactuca saligna</name>
    <name type="common">Willowleaf lettuce</name>
    <dbReference type="NCBI Taxonomy" id="75948"/>
    <lineage>
        <taxon>Eukaryota</taxon>
        <taxon>Viridiplantae</taxon>
        <taxon>Streptophyta</taxon>
        <taxon>Embryophyta</taxon>
        <taxon>Tracheophyta</taxon>
        <taxon>Spermatophyta</taxon>
        <taxon>Magnoliopsida</taxon>
        <taxon>eudicotyledons</taxon>
        <taxon>Gunneridae</taxon>
        <taxon>Pentapetalae</taxon>
        <taxon>asterids</taxon>
        <taxon>campanulids</taxon>
        <taxon>Asterales</taxon>
        <taxon>Asteraceae</taxon>
        <taxon>Cichorioideae</taxon>
        <taxon>Cichorieae</taxon>
        <taxon>Lactucinae</taxon>
        <taxon>Lactuca</taxon>
    </lineage>
</organism>